<dbReference type="Ensembl" id="ENSSFOT00015035808.2">
    <property type="protein sequence ID" value="ENSSFOP00015035423.2"/>
    <property type="gene ID" value="ENSSFOG00015022568.2"/>
</dbReference>
<dbReference type="Proteomes" id="UP000694397">
    <property type="component" value="Chromosome 19"/>
</dbReference>
<reference evidence="1" key="3">
    <citation type="submission" date="2025-09" db="UniProtKB">
        <authorList>
            <consortium name="Ensembl"/>
        </authorList>
    </citation>
    <scope>IDENTIFICATION</scope>
</reference>
<sequence length="178" mass="20208">GFAMQFVNTCGAHTVYSCWSWEHNWGRDIIAELGQLGEPQVSSSSDRLQASFVPTKAGSSAGEKVTSLFLYRTSKKRRVPMEMCSTCNSVLQLLTHSHPSIGCLSRKEWQSRLYILIGLSRTHKSNGFIGPLKTSCSMKVNRTHFLTCFLHCHWGYGNQRWAVHMPFILNFPSYNFLL</sequence>
<keyword evidence="2" id="KW-1185">Reference proteome</keyword>
<evidence type="ECO:0000313" key="2">
    <source>
        <dbReference type="Proteomes" id="UP000694397"/>
    </source>
</evidence>
<evidence type="ECO:0000313" key="1">
    <source>
        <dbReference type="Ensembl" id="ENSSFOP00015035423.2"/>
    </source>
</evidence>
<reference evidence="1 2" key="1">
    <citation type="submission" date="2019-04" db="EMBL/GenBank/DDBJ databases">
        <authorList>
            <consortium name="Wellcome Sanger Institute Data Sharing"/>
        </authorList>
    </citation>
    <scope>NUCLEOTIDE SEQUENCE [LARGE SCALE GENOMIC DNA]</scope>
</reference>
<accession>A0A8C9SDU9</accession>
<reference evidence="1" key="2">
    <citation type="submission" date="2025-08" db="UniProtKB">
        <authorList>
            <consortium name="Ensembl"/>
        </authorList>
    </citation>
    <scope>IDENTIFICATION</scope>
</reference>
<dbReference type="AlphaFoldDB" id="A0A8C9SDU9"/>
<name>A0A8C9SDU9_SCLFO</name>
<protein>
    <submittedName>
        <fullName evidence="1">Uncharacterized protein</fullName>
    </submittedName>
</protein>
<organism evidence="1 2">
    <name type="scientific">Scleropages formosus</name>
    <name type="common">Asian bonytongue</name>
    <name type="synonym">Osteoglossum formosum</name>
    <dbReference type="NCBI Taxonomy" id="113540"/>
    <lineage>
        <taxon>Eukaryota</taxon>
        <taxon>Metazoa</taxon>
        <taxon>Chordata</taxon>
        <taxon>Craniata</taxon>
        <taxon>Vertebrata</taxon>
        <taxon>Euteleostomi</taxon>
        <taxon>Actinopterygii</taxon>
        <taxon>Neopterygii</taxon>
        <taxon>Teleostei</taxon>
        <taxon>Osteoglossocephala</taxon>
        <taxon>Osteoglossomorpha</taxon>
        <taxon>Osteoglossiformes</taxon>
        <taxon>Osteoglossidae</taxon>
        <taxon>Scleropages</taxon>
    </lineage>
</organism>
<proteinExistence type="predicted"/>